<dbReference type="Pfam" id="PF17906">
    <property type="entry name" value="HTH_48"/>
    <property type="match status" value="1"/>
</dbReference>
<reference evidence="3" key="1">
    <citation type="submission" date="2017-10" db="EMBL/GenBank/DDBJ databases">
        <title>Rapid genome shrinkage in a self-fertile nematode reveals novel sperm competition proteins.</title>
        <authorList>
            <person name="Yin D."/>
            <person name="Schwarz E.M."/>
            <person name="Thomas C.G."/>
            <person name="Felde R.L."/>
            <person name="Korf I.F."/>
            <person name="Cutter A.D."/>
            <person name="Schartner C.M."/>
            <person name="Ralston E.J."/>
            <person name="Meyer B.J."/>
            <person name="Haag E.S."/>
        </authorList>
    </citation>
    <scope>NUCLEOTIDE SEQUENCE [LARGE SCALE GENOMIC DNA]</scope>
    <source>
        <strain evidence="3">JU1422</strain>
    </source>
</reference>
<proteinExistence type="predicted"/>
<sequence length="378" mass="44279">MEASSEPLKVNHHYLKACILYEVLQKKPIFDSYRNFCDTVGKDAMEYPDFEFWYYRFYHGNYDFDYDRSVDPEPKTLVDMPVVLMNKIAKYLDAVERTLLRSTNRTIKTVAASFPPVFENIQILVSDQCMRWTLNNKKFSCRKERRGCSLRRPNCSTEKSKKCHIEKGLEYLAPVLKIPNIQVNHLSLRLYEETLTRDDLLPVSFNAKSVDIYSQNINKVVQFLSVMNPGFLESISLDGRHSRENNRKIFKTDQFKQAKSVIFKPFWDLNVYDLAIFAHLNSFECSLTSNNEFEDLLRIRDTVSTFTEFESCKLSFRKLVDGCPMKQFAEALGEPISIGPSSDRTITHRYQIPESNDCLEFKIREEEYRCLVNIVKVR</sequence>
<dbReference type="GO" id="GO:0045087">
    <property type="term" value="P:innate immune response"/>
    <property type="evidence" value="ECO:0007669"/>
    <property type="project" value="TreeGrafter"/>
</dbReference>
<name>A0A2G5SI58_9PELO</name>
<dbReference type="AlphaFoldDB" id="A0A2G5SI58"/>
<evidence type="ECO:0000313" key="2">
    <source>
        <dbReference type="EMBL" id="PIC14738.1"/>
    </source>
</evidence>
<organism evidence="2 3">
    <name type="scientific">Caenorhabditis nigoni</name>
    <dbReference type="NCBI Taxonomy" id="1611254"/>
    <lineage>
        <taxon>Eukaryota</taxon>
        <taxon>Metazoa</taxon>
        <taxon>Ecdysozoa</taxon>
        <taxon>Nematoda</taxon>
        <taxon>Chromadorea</taxon>
        <taxon>Rhabditida</taxon>
        <taxon>Rhabditina</taxon>
        <taxon>Rhabditomorpha</taxon>
        <taxon>Rhabditoidea</taxon>
        <taxon>Rhabditidae</taxon>
        <taxon>Peloderinae</taxon>
        <taxon>Caenorhabditis</taxon>
    </lineage>
</organism>
<protein>
    <recommendedName>
        <fullName evidence="1">F-box domain-containing protein</fullName>
    </recommendedName>
</protein>
<evidence type="ECO:0000259" key="1">
    <source>
        <dbReference type="PROSITE" id="PS50181"/>
    </source>
</evidence>
<dbReference type="Pfam" id="PF01827">
    <property type="entry name" value="FTH"/>
    <property type="match status" value="1"/>
</dbReference>
<dbReference type="EMBL" id="PDUG01000007">
    <property type="protein sequence ID" value="PIC14738.1"/>
    <property type="molecule type" value="Genomic_DNA"/>
</dbReference>
<keyword evidence="3" id="KW-1185">Reference proteome</keyword>
<dbReference type="PANTHER" id="PTHR23015">
    <property type="entry name" value="UNCHARACTERIZED C.ELEGANS PROTEIN"/>
    <property type="match status" value="1"/>
</dbReference>
<dbReference type="Proteomes" id="UP000230233">
    <property type="component" value="Unassembled WGS sequence"/>
</dbReference>
<feature type="domain" description="F-box" evidence="1">
    <location>
        <begin position="74"/>
        <end position="121"/>
    </location>
</feature>
<dbReference type="PANTHER" id="PTHR23015:SF4">
    <property type="entry name" value="DUF38 DOMAIN-CONTAINING PROTEIN-RELATED"/>
    <property type="match status" value="1"/>
</dbReference>
<accession>A0A2G5SI58</accession>
<gene>
    <name evidence="2" type="ORF">B9Z55_026943</name>
</gene>
<dbReference type="InterPro" id="IPR041426">
    <property type="entry name" value="Mos1_HTH"/>
</dbReference>
<dbReference type="OrthoDB" id="3256413at2759"/>
<comment type="caution">
    <text evidence="2">The sequence shown here is derived from an EMBL/GenBank/DDBJ whole genome shotgun (WGS) entry which is preliminary data.</text>
</comment>
<dbReference type="PROSITE" id="PS50181">
    <property type="entry name" value="FBOX"/>
    <property type="match status" value="1"/>
</dbReference>
<dbReference type="InterPro" id="IPR001810">
    <property type="entry name" value="F-box_dom"/>
</dbReference>
<dbReference type="InterPro" id="IPR040161">
    <property type="entry name" value="FB224"/>
</dbReference>
<dbReference type="InterPro" id="IPR002900">
    <property type="entry name" value="DUF38/FTH_CAE_spp"/>
</dbReference>
<evidence type="ECO:0000313" key="3">
    <source>
        <dbReference type="Proteomes" id="UP000230233"/>
    </source>
</evidence>